<comment type="caution">
    <text evidence="10">The sequence shown here is derived from an EMBL/GenBank/DDBJ whole genome shotgun (WGS) entry which is preliminary data.</text>
</comment>
<evidence type="ECO:0000256" key="8">
    <source>
        <dbReference type="ARBA" id="ARBA00048679"/>
    </source>
</evidence>
<gene>
    <name evidence="10" type="ORF">SCF082_LOCUS7001</name>
</gene>
<protein>
    <recommendedName>
        <fullName evidence="1">non-specific serine/threonine protein kinase</fullName>
        <ecNumber evidence="1">2.7.11.1</ecNumber>
    </recommendedName>
</protein>
<dbReference type="SMART" id="SM00220">
    <property type="entry name" value="S_TKc"/>
    <property type="match status" value="1"/>
</dbReference>
<dbReference type="SUPFAM" id="SSF56112">
    <property type="entry name" value="Protein kinase-like (PK-like)"/>
    <property type="match status" value="1"/>
</dbReference>
<evidence type="ECO:0000256" key="4">
    <source>
        <dbReference type="ARBA" id="ARBA00022741"/>
    </source>
</evidence>
<evidence type="ECO:0000313" key="10">
    <source>
        <dbReference type="EMBL" id="CAK9001601.1"/>
    </source>
</evidence>
<keyword evidence="4" id="KW-0547">Nucleotide-binding</keyword>
<keyword evidence="3" id="KW-0808">Transferase</keyword>
<accession>A0ABP0IID2</accession>
<name>A0ABP0IID2_9DINO</name>
<dbReference type="InterPro" id="IPR000719">
    <property type="entry name" value="Prot_kinase_dom"/>
</dbReference>
<evidence type="ECO:0000256" key="2">
    <source>
        <dbReference type="ARBA" id="ARBA00022527"/>
    </source>
</evidence>
<dbReference type="InterPro" id="IPR050236">
    <property type="entry name" value="Ser_Thr_kinase_AGC"/>
</dbReference>
<evidence type="ECO:0000256" key="1">
    <source>
        <dbReference type="ARBA" id="ARBA00012513"/>
    </source>
</evidence>
<dbReference type="InterPro" id="IPR011009">
    <property type="entry name" value="Kinase-like_dom_sf"/>
</dbReference>
<keyword evidence="2" id="KW-0723">Serine/threonine-protein kinase</keyword>
<evidence type="ECO:0000256" key="6">
    <source>
        <dbReference type="ARBA" id="ARBA00022840"/>
    </source>
</evidence>
<organism evidence="10 11">
    <name type="scientific">Durusdinium trenchii</name>
    <dbReference type="NCBI Taxonomy" id="1381693"/>
    <lineage>
        <taxon>Eukaryota</taxon>
        <taxon>Sar</taxon>
        <taxon>Alveolata</taxon>
        <taxon>Dinophyceae</taxon>
        <taxon>Suessiales</taxon>
        <taxon>Symbiodiniaceae</taxon>
        <taxon>Durusdinium</taxon>
    </lineage>
</organism>
<dbReference type="PROSITE" id="PS50011">
    <property type="entry name" value="PROTEIN_KINASE_DOM"/>
    <property type="match status" value="1"/>
</dbReference>
<dbReference type="PANTHER" id="PTHR24356:SF160">
    <property type="entry name" value="SERINE_THREONINE-PROTEIN KINASE 38-LIKE"/>
    <property type="match status" value="1"/>
</dbReference>
<dbReference type="Pfam" id="PF00069">
    <property type="entry name" value="Pkinase"/>
    <property type="match status" value="1"/>
</dbReference>
<dbReference type="PROSITE" id="PS00108">
    <property type="entry name" value="PROTEIN_KINASE_ST"/>
    <property type="match status" value="1"/>
</dbReference>
<comment type="catalytic activity">
    <reaction evidence="8">
        <text>L-seryl-[protein] + ATP = O-phospho-L-seryl-[protein] + ADP + H(+)</text>
        <dbReference type="Rhea" id="RHEA:17989"/>
        <dbReference type="Rhea" id="RHEA-COMP:9863"/>
        <dbReference type="Rhea" id="RHEA-COMP:11604"/>
        <dbReference type="ChEBI" id="CHEBI:15378"/>
        <dbReference type="ChEBI" id="CHEBI:29999"/>
        <dbReference type="ChEBI" id="CHEBI:30616"/>
        <dbReference type="ChEBI" id="CHEBI:83421"/>
        <dbReference type="ChEBI" id="CHEBI:456216"/>
        <dbReference type="EC" id="2.7.11.1"/>
    </reaction>
</comment>
<evidence type="ECO:0000256" key="5">
    <source>
        <dbReference type="ARBA" id="ARBA00022777"/>
    </source>
</evidence>
<evidence type="ECO:0000256" key="3">
    <source>
        <dbReference type="ARBA" id="ARBA00022679"/>
    </source>
</evidence>
<dbReference type="InterPro" id="IPR008271">
    <property type="entry name" value="Ser/Thr_kinase_AS"/>
</dbReference>
<keyword evidence="6" id="KW-0067">ATP-binding</keyword>
<evidence type="ECO:0000313" key="11">
    <source>
        <dbReference type="Proteomes" id="UP001642464"/>
    </source>
</evidence>
<evidence type="ECO:0000256" key="7">
    <source>
        <dbReference type="ARBA" id="ARBA00047899"/>
    </source>
</evidence>
<keyword evidence="5" id="KW-0418">Kinase</keyword>
<dbReference type="Gene3D" id="1.10.510.10">
    <property type="entry name" value="Transferase(Phosphotransferase) domain 1"/>
    <property type="match status" value="1"/>
</dbReference>
<dbReference type="EC" id="2.7.11.1" evidence="1"/>
<proteinExistence type="predicted"/>
<dbReference type="EMBL" id="CAXAMM010003892">
    <property type="protein sequence ID" value="CAK9001601.1"/>
    <property type="molecule type" value="Genomic_DNA"/>
</dbReference>
<reference evidence="10 11" key="1">
    <citation type="submission" date="2024-02" db="EMBL/GenBank/DDBJ databases">
        <authorList>
            <person name="Chen Y."/>
            <person name="Shah S."/>
            <person name="Dougan E. K."/>
            <person name="Thang M."/>
            <person name="Chan C."/>
        </authorList>
    </citation>
    <scope>NUCLEOTIDE SEQUENCE [LARGE SCALE GENOMIC DNA]</scope>
</reference>
<sequence length="152" mass="17297">MEFMQGGDFFAYMEKKNRLSLAETRFYMGELVQAIDAIHQCGFIHRDLKPDNLVLTAQGHLKLLDFGLCTPVDFEDWDWGQKRWPIRWISDGRLGVEFRCAGICPANRSRQQLSGLATCIPRETRCCVGHVLFCSCKMPPARPTHGVHGPDN</sequence>
<feature type="domain" description="Protein kinase" evidence="9">
    <location>
        <begin position="1"/>
        <end position="152"/>
    </location>
</feature>
<dbReference type="PANTHER" id="PTHR24356">
    <property type="entry name" value="SERINE/THREONINE-PROTEIN KINASE"/>
    <property type="match status" value="1"/>
</dbReference>
<comment type="catalytic activity">
    <reaction evidence="7">
        <text>L-threonyl-[protein] + ATP = O-phospho-L-threonyl-[protein] + ADP + H(+)</text>
        <dbReference type="Rhea" id="RHEA:46608"/>
        <dbReference type="Rhea" id="RHEA-COMP:11060"/>
        <dbReference type="Rhea" id="RHEA-COMP:11605"/>
        <dbReference type="ChEBI" id="CHEBI:15378"/>
        <dbReference type="ChEBI" id="CHEBI:30013"/>
        <dbReference type="ChEBI" id="CHEBI:30616"/>
        <dbReference type="ChEBI" id="CHEBI:61977"/>
        <dbReference type="ChEBI" id="CHEBI:456216"/>
        <dbReference type="EC" id="2.7.11.1"/>
    </reaction>
</comment>
<keyword evidence="11" id="KW-1185">Reference proteome</keyword>
<dbReference type="Proteomes" id="UP001642464">
    <property type="component" value="Unassembled WGS sequence"/>
</dbReference>
<evidence type="ECO:0000259" key="9">
    <source>
        <dbReference type="PROSITE" id="PS50011"/>
    </source>
</evidence>